<keyword evidence="2" id="KW-1185">Reference proteome</keyword>
<dbReference type="Proteomes" id="UP000199103">
    <property type="component" value="Chromosome I"/>
</dbReference>
<organism evidence="1 2">
    <name type="scientific">Microlunatus soli</name>
    <dbReference type="NCBI Taxonomy" id="630515"/>
    <lineage>
        <taxon>Bacteria</taxon>
        <taxon>Bacillati</taxon>
        <taxon>Actinomycetota</taxon>
        <taxon>Actinomycetes</taxon>
        <taxon>Propionibacteriales</taxon>
        <taxon>Propionibacteriaceae</taxon>
        <taxon>Microlunatus</taxon>
    </lineage>
</organism>
<dbReference type="Gene3D" id="3.40.50.300">
    <property type="entry name" value="P-loop containing nucleotide triphosphate hydrolases"/>
    <property type="match status" value="1"/>
</dbReference>
<name>A0A1H1M8J1_9ACTN</name>
<dbReference type="AlphaFoldDB" id="A0A1H1M8J1"/>
<dbReference type="RefSeq" id="WP_157683112.1">
    <property type="nucleotide sequence ID" value="NZ_LT629772.1"/>
</dbReference>
<gene>
    <name evidence="1" type="ORF">SAMN04489812_0048</name>
</gene>
<evidence type="ECO:0000313" key="1">
    <source>
        <dbReference type="EMBL" id="SDR83144.1"/>
    </source>
</evidence>
<accession>A0A1H1M8J1</accession>
<dbReference type="InterPro" id="IPR027417">
    <property type="entry name" value="P-loop_NTPase"/>
</dbReference>
<protein>
    <submittedName>
        <fullName evidence="1">Sulfotransferase family protein</fullName>
    </submittedName>
</protein>
<dbReference type="EMBL" id="LT629772">
    <property type="protein sequence ID" value="SDR83144.1"/>
    <property type="molecule type" value="Genomic_DNA"/>
</dbReference>
<dbReference type="OrthoDB" id="4169204at2"/>
<dbReference type="GO" id="GO:0016740">
    <property type="term" value="F:transferase activity"/>
    <property type="evidence" value="ECO:0007669"/>
    <property type="project" value="UniProtKB-KW"/>
</dbReference>
<sequence length="287" mass="32876">MPGPERRLSSALRQLAVKGRPGARRYPEQQVVDASAAEHDSGAHRLETALSLAQTLVNELQHQRAETPSPASEHDLGYLFVVAYGRSGSTLLQGILNSIPGYDIHGENRDALHHLYLFHSTLDAQRQRNTRDYELTPTSSWYGIDRYDHARAMDDLRATVIDRMLRPAPHTRVVGFKEIRWWHKDWESYLDFLLNLFPGARFVFNTRSHEAVARSKWWGSSPDPRAELKRYESRMDDMAAHLGEAAYRVHYDSYVADPTVLTGLYDWLGESFDHESISAVMARKHSY</sequence>
<dbReference type="Pfam" id="PF13469">
    <property type="entry name" value="Sulfotransfer_3"/>
    <property type="match status" value="1"/>
</dbReference>
<proteinExistence type="predicted"/>
<keyword evidence="1" id="KW-0808">Transferase</keyword>
<evidence type="ECO:0000313" key="2">
    <source>
        <dbReference type="Proteomes" id="UP000199103"/>
    </source>
</evidence>
<dbReference type="SUPFAM" id="SSF52540">
    <property type="entry name" value="P-loop containing nucleoside triphosphate hydrolases"/>
    <property type="match status" value="1"/>
</dbReference>
<reference evidence="1 2" key="1">
    <citation type="submission" date="2016-10" db="EMBL/GenBank/DDBJ databases">
        <authorList>
            <person name="de Groot N.N."/>
        </authorList>
    </citation>
    <scope>NUCLEOTIDE SEQUENCE [LARGE SCALE GENOMIC DNA]</scope>
    <source>
        <strain evidence="1 2">DSM 21800</strain>
    </source>
</reference>